<dbReference type="AlphaFoldDB" id="A0A1R1YEK9"/>
<feature type="binding site" evidence="7">
    <location>
        <position position="43"/>
    </location>
    <ligand>
        <name>Zn(2+)</name>
        <dbReference type="ChEBI" id="CHEBI:29105"/>
    </ligand>
</feature>
<dbReference type="PANTHER" id="PTHR11002:SF76">
    <property type="entry name" value="CARBONIC ANHYDRASE"/>
    <property type="match status" value="1"/>
</dbReference>
<proteinExistence type="inferred from homology"/>
<comment type="cofactor">
    <cofactor evidence="7">
        <name>Zn(2+)</name>
        <dbReference type="ChEBI" id="CHEBI:29105"/>
    </cofactor>
    <text evidence="7">Binds 1 zinc ion per subunit.</text>
</comment>
<sequence length="143" mass="16179">MPFSDSVLKKNSNWAKDVLESKEADYFKQFLDGQSPELLWIGHTNCGGIEASLDIDALDGPIKEWLSPINKLYLDNKDEMDKLSCRKEKLDNLCKLNIRRVVGIIDELDFINKARSNGDIIKIKGWIYDIGSGSLHDLGITTH</sequence>
<dbReference type="EMBL" id="LSSN01000191">
    <property type="protein sequence ID" value="OMJ25319.1"/>
    <property type="molecule type" value="Genomic_DNA"/>
</dbReference>
<keyword evidence="4 7" id="KW-0862">Zinc</keyword>
<evidence type="ECO:0000256" key="8">
    <source>
        <dbReference type="RuleBase" id="RU003956"/>
    </source>
</evidence>
<dbReference type="GO" id="GO:0004089">
    <property type="term" value="F:carbonate dehydratase activity"/>
    <property type="evidence" value="ECO:0007669"/>
    <property type="project" value="UniProtKB-UniRule"/>
</dbReference>
<dbReference type="Pfam" id="PF00484">
    <property type="entry name" value="Pro_CA"/>
    <property type="match status" value="1"/>
</dbReference>
<evidence type="ECO:0000256" key="4">
    <source>
        <dbReference type="ARBA" id="ARBA00022833"/>
    </source>
</evidence>
<evidence type="ECO:0000256" key="6">
    <source>
        <dbReference type="ARBA" id="ARBA00048348"/>
    </source>
</evidence>
<evidence type="ECO:0000256" key="5">
    <source>
        <dbReference type="ARBA" id="ARBA00023239"/>
    </source>
</evidence>
<keyword evidence="5 8" id="KW-0456">Lyase</keyword>
<dbReference type="GO" id="GO:0008270">
    <property type="term" value="F:zinc ion binding"/>
    <property type="evidence" value="ECO:0007669"/>
    <property type="project" value="UniProtKB-UniRule"/>
</dbReference>
<keyword evidence="3 7" id="KW-0479">Metal-binding</keyword>
<name>A0A1R1YEK9_9FUNG</name>
<feature type="binding site" evidence="7">
    <location>
        <position position="46"/>
    </location>
    <ligand>
        <name>Zn(2+)</name>
        <dbReference type="ChEBI" id="CHEBI:29105"/>
    </ligand>
</feature>
<dbReference type="STRING" id="133412.A0A1R1YEK9"/>
<evidence type="ECO:0000256" key="3">
    <source>
        <dbReference type="ARBA" id="ARBA00022723"/>
    </source>
</evidence>
<reference evidence="9 10" key="1">
    <citation type="submission" date="2017-01" db="EMBL/GenBank/DDBJ databases">
        <authorList>
            <person name="Mah S.A."/>
            <person name="Swanson W.J."/>
            <person name="Moy G.W."/>
            <person name="Vacquier V.D."/>
        </authorList>
    </citation>
    <scope>NUCLEOTIDE SEQUENCE [LARGE SCALE GENOMIC DNA]</scope>
    <source>
        <strain evidence="9 10">GSMNP</strain>
    </source>
</reference>
<evidence type="ECO:0000313" key="9">
    <source>
        <dbReference type="EMBL" id="OMJ25319.1"/>
    </source>
</evidence>
<keyword evidence="10" id="KW-1185">Reference proteome</keyword>
<dbReference type="EC" id="4.2.1.1" evidence="2 8"/>
<comment type="similarity">
    <text evidence="1 8">Belongs to the beta-class carbonic anhydrase family.</text>
</comment>
<protein>
    <recommendedName>
        <fullName evidence="2 8">Carbonic anhydrase</fullName>
        <ecNumber evidence="2 8">4.2.1.1</ecNumber>
    </recommendedName>
    <alternativeName>
        <fullName evidence="8">Carbonate dehydratase</fullName>
    </alternativeName>
</protein>
<gene>
    <name evidence="9" type="ORF">AYI70_g978</name>
</gene>
<dbReference type="Proteomes" id="UP000187283">
    <property type="component" value="Unassembled WGS sequence"/>
</dbReference>
<evidence type="ECO:0000256" key="2">
    <source>
        <dbReference type="ARBA" id="ARBA00012925"/>
    </source>
</evidence>
<comment type="function">
    <text evidence="8">Reversible hydration of carbon dioxide.</text>
</comment>
<dbReference type="OrthoDB" id="10248475at2759"/>
<dbReference type="SMART" id="SM00947">
    <property type="entry name" value="Pro_CA"/>
    <property type="match status" value="1"/>
</dbReference>
<evidence type="ECO:0000313" key="10">
    <source>
        <dbReference type="Proteomes" id="UP000187283"/>
    </source>
</evidence>
<dbReference type="InterPro" id="IPR001765">
    <property type="entry name" value="Carbonic_anhydrase"/>
</dbReference>
<dbReference type="SUPFAM" id="SSF53056">
    <property type="entry name" value="beta-carbonic anhydrase, cab"/>
    <property type="match status" value="1"/>
</dbReference>
<dbReference type="InterPro" id="IPR036874">
    <property type="entry name" value="Carbonic_anhydrase_sf"/>
</dbReference>
<dbReference type="PANTHER" id="PTHR11002">
    <property type="entry name" value="CARBONIC ANHYDRASE"/>
    <property type="match status" value="1"/>
</dbReference>
<comment type="catalytic activity">
    <reaction evidence="6 8">
        <text>hydrogencarbonate + H(+) = CO2 + H2O</text>
        <dbReference type="Rhea" id="RHEA:10748"/>
        <dbReference type="ChEBI" id="CHEBI:15377"/>
        <dbReference type="ChEBI" id="CHEBI:15378"/>
        <dbReference type="ChEBI" id="CHEBI:16526"/>
        <dbReference type="ChEBI" id="CHEBI:17544"/>
        <dbReference type="EC" id="4.2.1.1"/>
    </reaction>
</comment>
<evidence type="ECO:0000256" key="1">
    <source>
        <dbReference type="ARBA" id="ARBA00006217"/>
    </source>
</evidence>
<accession>A0A1R1YEK9</accession>
<organism evidence="9 10">
    <name type="scientific">Smittium culicis</name>
    <dbReference type="NCBI Taxonomy" id="133412"/>
    <lineage>
        <taxon>Eukaryota</taxon>
        <taxon>Fungi</taxon>
        <taxon>Fungi incertae sedis</taxon>
        <taxon>Zoopagomycota</taxon>
        <taxon>Kickxellomycotina</taxon>
        <taxon>Harpellomycetes</taxon>
        <taxon>Harpellales</taxon>
        <taxon>Legeriomycetaceae</taxon>
        <taxon>Smittium</taxon>
    </lineage>
</organism>
<dbReference type="Gene3D" id="3.40.1050.10">
    <property type="entry name" value="Carbonic anhydrase"/>
    <property type="match status" value="1"/>
</dbReference>
<comment type="caution">
    <text evidence="9">The sequence shown here is derived from an EMBL/GenBank/DDBJ whole genome shotgun (WGS) entry which is preliminary data.</text>
</comment>
<evidence type="ECO:0000256" key="7">
    <source>
        <dbReference type="PIRSR" id="PIRSR601765-1"/>
    </source>
</evidence>